<comment type="caution">
    <text evidence="1">The sequence shown here is derived from an EMBL/GenBank/DDBJ whole genome shotgun (WGS) entry which is preliminary data.</text>
</comment>
<accession>X1LGP1</accession>
<reference evidence="1" key="1">
    <citation type="journal article" date="2014" name="Front. Microbiol.">
        <title>High frequency of phylogenetically diverse reductive dehalogenase-homologous genes in deep subseafloor sedimentary metagenomes.</title>
        <authorList>
            <person name="Kawai M."/>
            <person name="Futagami T."/>
            <person name="Toyoda A."/>
            <person name="Takaki Y."/>
            <person name="Nishi S."/>
            <person name="Hori S."/>
            <person name="Arai W."/>
            <person name="Tsubouchi T."/>
            <person name="Morono Y."/>
            <person name="Uchiyama I."/>
            <person name="Ito T."/>
            <person name="Fujiyama A."/>
            <person name="Inagaki F."/>
            <person name="Takami H."/>
        </authorList>
    </citation>
    <scope>NUCLEOTIDE SEQUENCE</scope>
    <source>
        <strain evidence="1">Expedition CK06-06</strain>
    </source>
</reference>
<protein>
    <submittedName>
        <fullName evidence="1">Uncharacterized protein</fullName>
    </submittedName>
</protein>
<proteinExistence type="predicted"/>
<dbReference type="AlphaFoldDB" id="X1LGP1"/>
<organism evidence="1">
    <name type="scientific">marine sediment metagenome</name>
    <dbReference type="NCBI Taxonomy" id="412755"/>
    <lineage>
        <taxon>unclassified sequences</taxon>
        <taxon>metagenomes</taxon>
        <taxon>ecological metagenomes</taxon>
    </lineage>
</organism>
<sequence length="92" mass="10153">MTDQQLQAQFEAINAKLDHLLLENIHETHIFPSLPGTDFILTAGAVAGQWSDFGDRVVDSAGGYLRRNLPIHITSMVVEEASVVGEVYMLEI</sequence>
<gene>
    <name evidence="1" type="ORF">S06H3_36545</name>
</gene>
<name>X1LGP1_9ZZZZ</name>
<feature type="non-terminal residue" evidence="1">
    <location>
        <position position="92"/>
    </location>
</feature>
<dbReference type="EMBL" id="BARV01022147">
    <property type="protein sequence ID" value="GAI18502.1"/>
    <property type="molecule type" value="Genomic_DNA"/>
</dbReference>
<evidence type="ECO:0000313" key="1">
    <source>
        <dbReference type="EMBL" id="GAI18502.1"/>
    </source>
</evidence>